<evidence type="ECO:0000313" key="2">
    <source>
        <dbReference type="Proteomes" id="UP000828251"/>
    </source>
</evidence>
<dbReference type="EMBL" id="JAIQCV010000007">
    <property type="protein sequence ID" value="KAH1079994.1"/>
    <property type="molecule type" value="Genomic_DNA"/>
</dbReference>
<name>A0A9D3VCM2_9ROSI</name>
<dbReference type="OrthoDB" id="1715569at2759"/>
<dbReference type="Proteomes" id="UP000828251">
    <property type="component" value="Unassembled WGS sequence"/>
</dbReference>
<evidence type="ECO:0000313" key="1">
    <source>
        <dbReference type="EMBL" id="KAH1079994.1"/>
    </source>
</evidence>
<sequence>MESVLLWLFHGLPVPSQELSHVSCAKARVLWLLVWKTLREAGFTEQRKLPPLGSGRITGRCHLDPTRSAYNFEGDARSLIKQLEQGESEYIDLILDDRRRLGDNIKTCFRHCLASLDI</sequence>
<keyword evidence="2" id="KW-1185">Reference proteome</keyword>
<organism evidence="1 2">
    <name type="scientific">Gossypium stocksii</name>
    <dbReference type="NCBI Taxonomy" id="47602"/>
    <lineage>
        <taxon>Eukaryota</taxon>
        <taxon>Viridiplantae</taxon>
        <taxon>Streptophyta</taxon>
        <taxon>Embryophyta</taxon>
        <taxon>Tracheophyta</taxon>
        <taxon>Spermatophyta</taxon>
        <taxon>Magnoliopsida</taxon>
        <taxon>eudicotyledons</taxon>
        <taxon>Gunneridae</taxon>
        <taxon>Pentapetalae</taxon>
        <taxon>rosids</taxon>
        <taxon>malvids</taxon>
        <taxon>Malvales</taxon>
        <taxon>Malvaceae</taxon>
        <taxon>Malvoideae</taxon>
        <taxon>Gossypium</taxon>
    </lineage>
</organism>
<dbReference type="AlphaFoldDB" id="A0A9D3VCM2"/>
<comment type="caution">
    <text evidence="1">The sequence shown here is derived from an EMBL/GenBank/DDBJ whole genome shotgun (WGS) entry which is preliminary data.</text>
</comment>
<reference evidence="1 2" key="1">
    <citation type="journal article" date="2021" name="Plant Biotechnol. J.">
        <title>Multi-omics assisted identification of the key and species-specific regulatory components of drought-tolerant mechanisms in Gossypium stocksii.</title>
        <authorList>
            <person name="Yu D."/>
            <person name="Ke L."/>
            <person name="Zhang D."/>
            <person name="Wu Y."/>
            <person name="Sun Y."/>
            <person name="Mei J."/>
            <person name="Sun J."/>
            <person name="Sun Y."/>
        </authorList>
    </citation>
    <scope>NUCLEOTIDE SEQUENCE [LARGE SCALE GENOMIC DNA]</scope>
    <source>
        <strain evidence="2">cv. E1</strain>
        <tissue evidence="1">Leaf</tissue>
    </source>
</reference>
<accession>A0A9D3VCM2</accession>
<gene>
    <name evidence="1" type="ORF">J1N35_019755</name>
</gene>
<proteinExistence type="predicted"/>
<protein>
    <submittedName>
        <fullName evidence="1">Uncharacterized protein</fullName>
    </submittedName>
</protein>
<dbReference type="AntiFam" id="ANF00038">
    <property type="entry name" value="Overlaps SRP RNA, same strand"/>
</dbReference>